<dbReference type="EMBL" id="CAJPDQ010000017">
    <property type="protein sequence ID" value="CAF9921777.1"/>
    <property type="molecule type" value="Genomic_DNA"/>
</dbReference>
<protein>
    <recommendedName>
        <fullName evidence="10">Cytochrome P450</fullName>
    </recommendedName>
</protein>
<accession>A0A8H3FAK0</accession>
<evidence type="ECO:0008006" key="10">
    <source>
        <dbReference type="Google" id="ProtNLM"/>
    </source>
</evidence>
<comment type="similarity">
    <text evidence="2">Belongs to the cytochrome P450 family.</text>
</comment>
<comment type="caution">
    <text evidence="8">The sequence shown here is derived from an EMBL/GenBank/DDBJ whole genome shotgun (WGS) entry which is preliminary data.</text>
</comment>
<dbReference type="InterPro" id="IPR036396">
    <property type="entry name" value="Cyt_P450_sf"/>
</dbReference>
<evidence type="ECO:0000256" key="3">
    <source>
        <dbReference type="ARBA" id="ARBA00022723"/>
    </source>
</evidence>
<keyword evidence="7" id="KW-1133">Transmembrane helix</keyword>
<dbReference type="AlphaFoldDB" id="A0A8H3FAK0"/>
<evidence type="ECO:0000256" key="7">
    <source>
        <dbReference type="SAM" id="Phobius"/>
    </source>
</evidence>
<name>A0A8H3FAK0_9LECA</name>
<keyword evidence="5" id="KW-0408">Iron</keyword>
<dbReference type="GO" id="GO:0020037">
    <property type="term" value="F:heme binding"/>
    <property type="evidence" value="ECO:0007669"/>
    <property type="project" value="InterPro"/>
</dbReference>
<keyword evidence="7" id="KW-0472">Membrane</keyword>
<sequence>MATLSFVSNYLTWTSTITIIVLLVFARLYQRWQKSQLTRSYQCEEPTHYPQKDFWGSDLIALRTQAMKEGGFWKLYEGQFERFGMTWDENLRGQRTINTIDPANMRQVLATDFESYSKPRSRANVNWRLFGRNIFTSEGAQWKHSRSLVKPIFVKAEISNTSQLDIFVEQFLKLLPADGETFDMMPLLHRLFLDISTDFIFGKAIGALTTNREEADEFSNNFNKALKMVGQRREAGWTSFFTNWNKDWVEACANTHKFIDQQVQRALRETNQFQAEKSSSSDALGDRYVVLDEMAKVVRDPTQLRFQVLGIFLPARETTSVLVGHTLFQLARHPNIWQELRKTALAVQRPFTFEKMKSLVEFRYVLQETMRTIGPSGRVVRQAIEDTVLPRGGGSRQESPVFVPKGTNVACNTWSVLHDRELWGEDVEEFRPSRWHGLKPGWEFIPFAGGPRICPAMQQVYMHAIYLLVVLMQNYEKLENRDPVKEWTEKWTMIFESKHGVKIALYKSNSEA</sequence>
<organism evidence="8 9">
    <name type="scientific">Gomphillus americanus</name>
    <dbReference type="NCBI Taxonomy" id="1940652"/>
    <lineage>
        <taxon>Eukaryota</taxon>
        <taxon>Fungi</taxon>
        <taxon>Dikarya</taxon>
        <taxon>Ascomycota</taxon>
        <taxon>Pezizomycotina</taxon>
        <taxon>Lecanoromycetes</taxon>
        <taxon>OSLEUM clade</taxon>
        <taxon>Ostropomycetidae</taxon>
        <taxon>Ostropales</taxon>
        <taxon>Graphidaceae</taxon>
        <taxon>Gomphilloideae</taxon>
        <taxon>Gomphillus</taxon>
    </lineage>
</organism>
<evidence type="ECO:0000256" key="1">
    <source>
        <dbReference type="ARBA" id="ARBA00001971"/>
    </source>
</evidence>
<dbReference type="PANTHER" id="PTHR24287">
    <property type="entry name" value="P450, PUTATIVE (EUROFUNG)-RELATED"/>
    <property type="match status" value="1"/>
</dbReference>
<dbReference type="PANTHER" id="PTHR24287:SF19">
    <property type="entry name" value="CYTOCHROME P450"/>
    <property type="match status" value="1"/>
</dbReference>
<dbReference type="InterPro" id="IPR001128">
    <property type="entry name" value="Cyt_P450"/>
</dbReference>
<keyword evidence="6" id="KW-0503">Monooxygenase</keyword>
<keyword evidence="3" id="KW-0479">Metal-binding</keyword>
<dbReference type="PRINTS" id="PR01239">
    <property type="entry name" value="EP450IICYP52"/>
</dbReference>
<keyword evidence="7" id="KW-0812">Transmembrane</keyword>
<evidence type="ECO:0000313" key="8">
    <source>
        <dbReference type="EMBL" id="CAF9921777.1"/>
    </source>
</evidence>
<feature type="transmembrane region" description="Helical" evidence="7">
    <location>
        <begin position="12"/>
        <end position="29"/>
    </location>
</feature>
<dbReference type="InterPro" id="IPR002974">
    <property type="entry name" value="Cyt_P450_E_CYP52_ascomycetes"/>
</dbReference>
<evidence type="ECO:0000256" key="5">
    <source>
        <dbReference type="ARBA" id="ARBA00023004"/>
    </source>
</evidence>
<dbReference type="Pfam" id="PF00067">
    <property type="entry name" value="p450"/>
    <property type="match status" value="1"/>
</dbReference>
<dbReference type="Gene3D" id="1.10.630.10">
    <property type="entry name" value="Cytochrome P450"/>
    <property type="match status" value="1"/>
</dbReference>
<dbReference type="GO" id="GO:0016712">
    <property type="term" value="F:oxidoreductase activity, acting on paired donors, with incorporation or reduction of molecular oxygen, reduced flavin or flavoprotein as one donor, and incorporation of one atom of oxygen"/>
    <property type="evidence" value="ECO:0007669"/>
    <property type="project" value="InterPro"/>
</dbReference>
<reference evidence="8" key="1">
    <citation type="submission" date="2021-03" db="EMBL/GenBank/DDBJ databases">
        <authorList>
            <person name="Tagirdzhanova G."/>
        </authorList>
    </citation>
    <scope>NUCLEOTIDE SEQUENCE</scope>
</reference>
<evidence type="ECO:0000313" key="9">
    <source>
        <dbReference type="Proteomes" id="UP000664169"/>
    </source>
</evidence>
<dbReference type="InterPro" id="IPR047146">
    <property type="entry name" value="Cyt_P450_E_CYP52_fungi"/>
</dbReference>
<dbReference type="OrthoDB" id="1470350at2759"/>
<comment type="cofactor">
    <cofactor evidence="1">
        <name>heme</name>
        <dbReference type="ChEBI" id="CHEBI:30413"/>
    </cofactor>
</comment>
<evidence type="ECO:0000256" key="2">
    <source>
        <dbReference type="ARBA" id="ARBA00010617"/>
    </source>
</evidence>
<proteinExistence type="inferred from homology"/>
<keyword evidence="9" id="KW-1185">Reference proteome</keyword>
<keyword evidence="4" id="KW-0560">Oxidoreductase</keyword>
<evidence type="ECO:0000256" key="4">
    <source>
        <dbReference type="ARBA" id="ARBA00023002"/>
    </source>
</evidence>
<dbReference type="SUPFAM" id="SSF48264">
    <property type="entry name" value="Cytochrome P450"/>
    <property type="match status" value="1"/>
</dbReference>
<evidence type="ECO:0000256" key="6">
    <source>
        <dbReference type="ARBA" id="ARBA00023033"/>
    </source>
</evidence>
<dbReference type="GO" id="GO:0005506">
    <property type="term" value="F:iron ion binding"/>
    <property type="evidence" value="ECO:0007669"/>
    <property type="project" value="InterPro"/>
</dbReference>
<gene>
    <name evidence="8" type="ORF">GOMPHAMPRED_002396</name>
</gene>
<dbReference type="Proteomes" id="UP000664169">
    <property type="component" value="Unassembled WGS sequence"/>
</dbReference>